<dbReference type="Proteomes" id="UP000037660">
    <property type="component" value="Unassembled WGS sequence"/>
</dbReference>
<evidence type="ECO:0000313" key="5">
    <source>
        <dbReference type="Proteomes" id="UP000037660"/>
    </source>
</evidence>
<comment type="caution">
    <text evidence="4">The sequence shown here is derived from an EMBL/GenBank/DDBJ whole genome shotgun (WGS) entry which is preliminary data.</text>
</comment>
<dbReference type="PANTHER" id="PTHR42815:SF2">
    <property type="entry name" value="FAD-BINDING, PUTATIVE (AFU_ORTHOLOGUE AFUA_6G07600)-RELATED"/>
    <property type="match status" value="1"/>
</dbReference>
<feature type="domain" description="Pyridoxamine 5'-phosphate oxidase N-terminal" evidence="3">
    <location>
        <begin position="75"/>
        <end position="196"/>
    </location>
</feature>
<reference evidence="5" key="1">
    <citation type="submission" date="2015-07" db="EMBL/GenBank/DDBJ databases">
        <title>Discovery of a poly(ethylene terephthalate assimilation.</title>
        <authorList>
            <person name="Yoshida S."/>
            <person name="Hiraga K."/>
            <person name="Takehana T."/>
            <person name="Taniguchi I."/>
            <person name="Yamaji H."/>
            <person name="Maeda Y."/>
            <person name="Toyohara K."/>
            <person name="Miyamoto K."/>
            <person name="Kimura Y."/>
            <person name="Oda K."/>
        </authorList>
    </citation>
    <scope>NUCLEOTIDE SEQUENCE [LARGE SCALE GENOMIC DNA]</scope>
    <source>
        <strain evidence="5">NBRC 110686 / TISTR 2288 / 201-F6</strain>
    </source>
</reference>
<organism evidence="4 5">
    <name type="scientific">Piscinibacter sakaiensis</name>
    <name type="common">Ideonella sakaiensis</name>
    <dbReference type="NCBI Taxonomy" id="1547922"/>
    <lineage>
        <taxon>Bacteria</taxon>
        <taxon>Pseudomonadati</taxon>
        <taxon>Pseudomonadota</taxon>
        <taxon>Betaproteobacteria</taxon>
        <taxon>Burkholderiales</taxon>
        <taxon>Sphaerotilaceae</taxon>
        <taxon>Piscinibacter</taxon>
    </lineage>
</organism>
<gene>
    <name evidence="4" type="ORF">ISF6_2378</name>
</gene>
<dbReference type="InterPro" id="IPR011576">
    <property type="entry name" value="Pyridox_Oxase_N"/>
</dbReference>
<dbReference type="Gene3D" id="2.30.110.10">
    <property type="entry name" value="Electron Transport, Fmn-binding Protein, Chain A"/>
    <property type="match status" value="1"/>
</dbReference>
<keyword evidence="5" id="KW-1185">Reference proteome</keyword>
<name>A0A0K8P1P0_PISS1</name>
<evidence type="ECO:0000259" key="3">
    <source>
        <dbReference type="Pfam" id="PF01243"/>
    </source>
</evidence>
<dbReference type="OrthoDB" id="544091at2"/>
<dbReference type="EMBL" id="BBYR01000036">
    <property type="protein sequence ID" value="GAP36538.1"/>
    <property type="molecule type" value="Genomic_DNA"/>
</dbReference>
<sequence>MSHAPVADRSQAFAPSAPAPSAPAPGDALATSRAAVPAPSSDVAFSAAVKAIQARRGSRAAYARMEADGGWEQRITPALQAEIEAQTSVFLATASADGQPYVQHRGGPPGFLQVLDEHTLAFVDFAGNRQYITQGNLAENPKAQLFLIDYARRRRTKVWGTARVVEPDAALLQRLMPAGVAARPEQVLLFTVTAWDRNCPQHIPQRLDADDVRAALAARDERIAALEAELAQWRAAGAALSAPPPRAS</sequence>
<dbReference type="PANTHER" id="PTHR42815">
    <property type="entry name" value="FAD-BINDING, PUTATIVE (AFU_ORTHOLOGUE AFUA_6G07600)-RELATED"/>
    <property type="match status" value="1"/>
</dbReference>
<dbReference type="InterPro" id="IPR012349">
    <property type="entry name" value="Split_barrel_FMN-bd"/>
</dbReference>
<feature type="region of interest" description="Disordered" evidence="2">
    <location>
        <begin position="1"/>
        <end position="28"/>
    </location>
</feature>
<dbReference type="RefSeq" id="WP_082368298.1">
    <property type="nucleotide sequence ID" value="NZ_BBYR01000036.1"/>
</dbReference>
<dbReference type="Pfam" id="PF01243">
    <property type="entry name" value="PNPOx_N"/>
    <property type="match status" value="1"/>
</dbReference>
<dbReference type="STRING" id="1547922.ISF6_2378"/>
<reference evidence="4 5" key="2">
    <citation type="journal article" date="2016" name="Science">
        <title>A bacterium that degrades and assimilates poly(ethylene terephthalate).</title>
        <authorList>
            <person name="Yoshida S."/>
            <person name="Hiraga K."/>
            <person name="Takehana T."/>
            <person name="Taniguchi I."/>
            <person name="Yamaji H."/>
            <person name="Maeda Y."/>
            <person name="Toyohara K."/>
            <person name="Miyamoto K."/>
            <person name="Kimura Y."/>
            <person name="Oda K."/>
        </authorList>
    </citation>
    <scope>NUCLEOTIDE SEQUENCE [LARGE SCALE GENOMIC DNA]</scope>
    <source>
        <strain evidence="5">NBRC 110686 / TISTR 2288 / 201-F6</strain>
    </source>
</reference>
<protein>
    <submittedName>
        <fullName evidence="4">Flavodoxin reductase (Ferredoxin-NADPH reductase) family 1</fullName>
    </submittedName>
</protein>
<evidence type="ECO:0000313" key="4">
    <source>
        <dbReference type="EMBL" id="GAP36538.1"/>
    </source>
</evidence>
<accession>A0A0K8P1P0</accession>
<evidence type="ECO:0000256" key="1">
    <source>
        <dbReference type="SAM" id="Coils"/>
    </source>
</evidence>
<proteinExistence type="predicted"/>
<evidence type="ECO:0000256" key="2">
    <source>
        <dbReference type="SAM" id="MobiDB-lite"/>
    </source>
</evidence>
<feature type="coiled-coil region" evidence="1">
    <location>
        <begin position="209"/>
        <end position="236"/>
    </location>
</feature>
<keyword evidence="1" id="KW-0175">Coiled coil</keyword>
<dbReference type="AlphaFoldDB" id="A0A0K8P1P0"/>
<dbReference type="SUPFAM" id="SSF50475">
    <property type="entry name" value="FMN-binding split barrel"/>
    <property type="match status" value="1"/>
</dbReference>